<dbReference type="GO" id="GO:0015297">
    <property type="term" value="F:antiporter activity"/>
    <property type="evidence" value="ECO:0007669"/>
    <property type="project" value="InterPro"/>
</dbReference>
<feature type="transmembrane region" description="Helical" evidence="2">
    <location>
        <begin position="42"/>
        <end position="60"/>
    </location>
</feature>
<dbReference type="Pfam" id="PF01554">
    <property type="entry name" value="MatE"/>
    <property type="match status" value="2"/>
</dbReference>
<keyword evidence="1" id="KW-0813">Transport</keyword>
<gene>
    <name evidence="3" type="ORF">FME95_12600</name>
</gene>
<dbReference type="PANTHER" id="PTHR43298">
    <property type="entry name" value="MULTIDRUG RESISTANCE PROTEIN NORM-RELATED"/>
    <property type="match status" value="1"/>
</dbReference>
<feature type="transmembrane region" description="Helical" evidence="2">
    <location>
        <begin position="189"/>
        <end position="212"/>
    </location>
</feature>
<reference evidence="3 4" key="1">
    <citation type="submission" date="2019-07" db="EMBL/GenBank/DDBJ databases">
        <title>Reinekea sp. strain SSH23 genome sequencing and assembly.</title>
        <authorList>
            <person name="Kim I."/>
        </authorList>
    </citation>
    <scope>NUCLEOTIDE SEQUENCE [LARGE SCALE GENOMIC DNA]</scope>
    <source>
        <strain evidence="3 4">SSH23</strain>
    </source>
</reference>
<dbReference type="AlphaFoldDB" id="A0A5C8Z2C7"/>
<proteinExistence type="predicted"/>
<sequence length="445" mass="49036">MLISKENLKQNVSLAWPLAMNSVLMQSMVLIDLLLVAPLGEISIAALGITSAIVSLLIGLQNSLGNGTQMIIARATGAGETQKISTDLMSGLTVNIGFSVFAFLALWLGASPLLALVSDNPDIIVQALRYLHVAMFTILVSSLTQVIIVYFNASRQTRIPMYGFMIEIPCNFLVSWVLVHGLFGVPEMGLQGAAIGSLVAVFIRLVYLLVMVRNEKNLDVPYGYRHMSRSTVWAHIVEVSPIAANFLVLMGGMTLYQMLFAQLSVYDYAAITLIYPWMRIGTQFVNAWAQASAITVSQHIGRNTVSEIPEFVRQAVNITQILAVVVALMFFLFSFIVPYIYPNIEVETMHALALIAPIYIATPLVRTYNTICGHALRAMGDAYKVLRVHVVTQWVVALPLCVLCIYLGLPVYLVFGVTLLEECLKVINFRAIKAKRLKAYQVLSA</sequence>
<keyword evidence="2" id="KW-0812">Transmembrane</keyword>
<dbReference type="GO" id="GO:0005886">
    <property type="term" value="C:plasma membrane"/>
    <property type="evidence" value="ECO:0007669"/>
    <property type="project" value="TreeGrafter"/>
</dbReference>
<feature type="transmembrane region" description="Helical" evidence="2">
    <location>
        <begin position="259"/>
        <end position="278"/>
    </location>
</feature>
<evidence type="ECO:0000256" key="2">
    <source>
        <dbReference type="SAM" id="Phobius"/>
    </source>
</evidence>
<dbReference type="EMBL" id="VKAD01000003">
    <property type="protein sequence ID" value="TXR51363.1"/>
    <property type="molecule type" value="Genomic_DNA"/>
</dbReference>
<keyword evidence="2" id="KW-1133">Transmembrane helix</keyword>
<feature type="transmembrane region" description="Helical" evidence="2">
    <location>
        <begin position="394"/>
        <end position="420"/>
    </location>
</feature>
<dbReference type="InterPro" id="IPR050222">
    <property type="entry name" value="MATE_MdtK"/>
</dbReference>
<accession>A0A5C8Z2C7</accession>
<dbReference type="Proteomes" id="UP000321764">
    <property type="component" value="Unassembled WGS sequence"/>
</dbReference>
<dbReference type="OrthoDB" id="9806302at2"/>
<feature type="transmembrane region" description="Helical" evidence="2">
    <location>
        <begin position="232"/>
        <end position="253"/>
    </location>
</feature>
<dbReference type="PANTHER" id="PTHR43298:SF2">
    <property type="entry name" value="FMN_FAD EXPORTER YEEO-RELATED"/>
    <property type="match status" value="1"/>
</dbReference>
<keyword evidence="2" id="KW-0472">Membrane</keyword>
<organism evidence="3 4">
    <name type="scientific">Reinekea thalattae</name>
    <dbReference type="NCBI Taxonomy" id="2593301"/>
    <lineage>
        <taxon>Bacteria</taxon>
        <taxon>Pseudomonadati</taxon>
        <taxon>Pseudomonadota</taxon>
        <taxon>Gammaproteobacteria</taxon>
        <taxon>Oceanospirillales</taxon>
        <taxon>Saccharospirillaceae</taxon>
        <taxon>Reinekea</taxon>
    </lineage>
</organism>
<evidence type="ECO:0000313" key="3">
    <source>
        <dbReference type="EMBL" id="TXR51363.1"/>
    </source>
</evidence>
<feature type="transmembrane region" description="Helical" evidence="2">
    <location>
        <begin position="92"/>
        <end position="110"/>
    </location>
</feature>
<feature type="transmembrane region" description="Helical" evidence="2">
    <location>
        <begin position="163"/>
        <end position="183"/>
    </location>
</feature>
<feature type="transmembrane region" description="Helical" evidence="2">
    <location>
        <begin position="130"/>
        <end position="151"/>
    </location>
</feature>
<dbReference type="InterPro" id="IPR002528">
    <property type="entry name" value="MATE_fam"/>
</dbReference>
<name>A0A5C8Z2C7_9GAMM</name>
<dbReference type="RefSeq" id="WP_147714858.1">
    <property type="nucleotide sequence ID" value="NZ_VKAD01000003.1"/>
</dbReference>
<dbReference type="GO" id="GO:0042910">
    <property type="term" value="F:xenobiotic transmembrane transporter activity"/>
    <property type="evidence" value="ECO:0007669"/>
    <property type="project" value="InterPro"/>
</dbReference>
<evidence type="ECO:0000256" key="1">
    <source>
        <dbReference type="ARBA" id="ARBA00022448"/>
    </source>
</evidence>
<evidence type="ECO:0000313" key="4">
    <source>
        <dbReference type="Proteomes" id="UP000321764"/>
    </source>
</evidence>
<keyword evidence="4" id="KW-1185">Reference proteome</keyword>
<comment type="caution">
    <text evidence="3">The sequence shown here is derived from an EMBL/GenBank/DDBJ whole genome shotgun (WGS) entry which is preliminary data.</text>
</comment>
<feature type="transmembrane region" description="Helical" evidence="2">
    <location>
        <begin position="321"/>
        <end position="341"/>
    </location>
</feature>
<feature type="transmembrane region" description="Helical" evidence="2">
    <location>
        <begin position="12"/>
        <end position="36"/>
    </location>
</feature>
<protein>
    <submittedName>
        <fullName evidence="3">MATE family efflux transporter</fullName>
    </submittedName>
</protein>